<organism>
    <name type="scientific">Trichoplusia ni</name>
    <name type="common">Cabbage looper</name>
    <dbReference type="NCBI Taxonomy" id="7111"/>
    <lineage>
        <taxon>Eukaryota</taxon>
        <taxon>Metazoa</taxon>
        <taxon>Ecdysozoa</taxon>
        <taxon>Arthropoda</taxon>
        <taxon>Hexapoda</taxon>
        <taxon>Insecta</taxon>
        <taxon>Pterygota</taxon>
        <taxon>Neoptera</taxon>
        <taxon>Endopterygota</taxon>
        <taxon>Lepidoptera</taxon>
        <taxon>Glossata</taxon>
        <taxon>Ditrysia</taxon>
        <taxon>Noctuoidea</taxon>
        <taxon>Noctuidae</taxon>
        <taxon>Plusiinae</taxon>
        <taxon>Trichoplusia</taxon>
    </lineage>
</organism>
<accession>Q9TWU6</accession>
<dbReference type="InterPro" id="IPR003463">
    <property type="entry name" value="GBP_PSP"/>
</dbReference>
<dbReference type="PIR" id="A56631">
    <property type="entry name" value="A56631"/>
</dbReference>
<dbReference type="AlphaFoldDB" id="Q9TWU6"/>
<sequence>ENFSGGCLAGYMRTADGRCKPTFG</sequence>
<name>Q9TWU6_TRINI</name>
<dbReference type="Pfam" id="PF02425">
    <property type="entry name" value="GBP_PSP"/>
    <property type="match status" value="1"/>
</dbReference>
<comment type="similarity">
    <text evidence="1">Belongs to the GBP/PSP1/paralytic peptide family.</text>
</comment>
<proteinExistence type="evidence at protein level"/>
<evidence type="ECO:0000256" key="1">
    <source>
        <dbReference type="ARBA" id="ARBA00010601"/>
    </source>
</evidence>
<reference key="1">
    <citation type="submission" date="1993-06" db="EMBL/GenBank/DDBJ databases">
        <title>Paralytic peptides from hemolymph of the lepidopteran insect Trichoplusia ni Hubner.</title>
        <authorList>
            <person name="Skinner W.S."/>
            <person name="Dennis P.A."/>
            <person name="Quistad G.B."/>
        </authorList>
    </citation>
    <scope>PROTEIN SEQUENCE</scope>
</reference>
<keyword id="KW-0903">Direct protein sequencing</keyword>
<protein>
    <submittedName>
        <fullName>Paralytic peptide I, PP I</fullName>
    </submittedName>
</protein>